<dbReference type="EMBL" id="LGIQ01000005">
    <property type="protein sequence ID" value="KNB73624.1"/>
    <property type="molecule type" value="Genomic_DNA"/>
</dbReference>
<evidence type="ECO:0000313" key="2">
    <source>
        <dbReference type="EMBL" id="GED69545.1"/>
    </source>
</evidence>
<feature type="transmembrane region" description="Helical" evidence="1">
    <location>
        <begin position="42"/>
        <end position="63"/>
    </location>
</feature>
<protein>
    <submittedName>
        <fullName evidence="3">Uncharacterized protein</fullName>
    </submittedName>
</protein>
<dbReference type="PATRIC" id="fig|54915.3.peg.6764"/>
<keyword evidence="1" id="KW-0472">Membrane</keyword>
<comment type="caution">
    <text evidence="3">The sequence shown here is derived from an EMBL/GenBank/DDBJ whole genome shotgun (WGS) entry which is preliminary data.</text>
</comment>
<gene>
    <name evidence="3" type="ORF">ADS79_06705</name>
    <name evidence="2" type="ORF">BRE01_32470</name>
</gene>
<keyword evidence="5" id="KW-1185">Reference proteome</keyword>
<dbReference type="Proteomes" id="UP000319578">
    <property type="component" value="Unassembled WGS sequence"/>
</dbReference>
<reference evidence="2 5" key="3">
    <citation type="submission" date="2019-06" db="EMBL/GenBank/DDBJ databases">
        <title>Whole genome shotgun sequence of Brevibacillus reuszeri NBRC 15719.</title>
        <authorList>
            <person name="Hosoyama A."/>
            <person name="Uohara A."/>
            <person name="Ohji S."/>
            <person name="Ichikawa N."/>
        </authorList>
    </citation>
    <scope>NUCLEOTIDE SEQUENCE [LARGE SCALE GENOMIC DNA]</scope>
    <source>
        <strain evidence="2 5">NBRC 15719</strain>
    </source>
</reference>
<dbReference type="AlphaFoldDB" id="A0A0K9YY56"/>
<dbReference type="OrthoDB" id="9899233at2"/>
<organism evidence="3 4">
    <name type="scientific">Brevibacillus reuszeri</name>
    <dbReference type="NCBI Taxonomy" id="54915"/>
    <lineage>
        <taxon>Bacteria</taxon>
        <taxon>Bacillati</taxon>
        <taxon>Bacillota</taxon>
        <taxon>Bacilli</taxon>
        <taxon>Bacillales</taxon>
        <taxon>Paenibacillaceae</taxon>
        <taxon>Brevibacillus</taxon>
    </lineage>
</organism>
<evidence type="ECO:0000313" key="3">
    <source>
        <dbReference type="EMBL" id="KNB73624.1"/>
    </source>
</evidence>
<dbReference type="RefSeq" id="WP_049737632.1">
    <property type="nucleotide sequence ID" value="NZ_BJON01000013.1"/>
</dbReference>
<evidence type="ECO:0000313" key="5">
    <source>
        <dbReference type="Proteomes" id="UP000319578"/>
    </source>
</evidence>
<accession>A0A0K9YY56</accession>
<proteinExistence type="predicted"/>
<sequence>MYRVSDGIIINNVWLIIIPFLLGTIGFTCLLLGLFKQKKWNLIVAGICFILLFSYFLFGHLILTPVS</sequence>
<name>A0A0K9YY56_9BACL</name>
<dbReference type="Proteomes" id="UP000036834">
    <property type="component" value="Unassembled WGS sequence"/>
</dbReference>
<dbReference type="EMBL" id="BJON01000013">
    <property type="protein sequence ID" value="GED69545.1"/>
    <property type="molecule type" value="Genomic_DNA"/>
</dbReference>
<feature type="transmembrane region" description="Helical" evidence="1">
    <location>
        <begin position="12"/>
        <end position="35"/>
    </location>
</feature>
<reference evidence="3" key="2">
    <citation type="submission" date="2015-07" db="EMBL/GenBank/DDBJ databases">
        <title>MeaNS - Measles Nucleotide Surveillance Program.</title>
        <authorList>
            <person name="Tran T."/>
            <person name="Druce J."/>
        </authorList>
    </citation>
    <scope>NUCLEOTIDE SEQUENCE</scope>
    <source>
        <strain evidence="3">DSM 9887</strain>
    </source>
</reference>
<reference evidence="4" key="1">
    <citation type="submission" date="2015-07" db="EMBL/GenBank/DDBJ databases">
        <title>Genome sequencing project for genomic taxonomy and phylogenomics of Bacillus-like bacteria.</title>
        <authorList>
            <person name="Liu B."/>
            <person name="Wang J."/>
            <person name="Zhu Y."/>
            <person name="Liu G."/>
            <person name="Chen Q."/>
            <person name="Chen Z."/>
            <person name="Lan J."/>
            <person name="Che J."/>
            <person name="Ge C."/>
            <person name="Shi H."/>
            <person name="Pan Z."/>
            <person name="Liu X."/>
        </authorList>
    </citation>
    <scope>NUCLEOTIDE SEQUENCE [LARGE SCALE GENOMIC DNA]</scope>
    <source>
        <strain evidence="4">DSM 9887</strain>
    </source>
</reference>
<dbReference type="STRING" id="54915.ADS79_06705"/>
<evidence type="ECO:0000313" key="4">
    <source>
        <dbReference type="Proteomes" id="UP000036834"/>
    </source>
</evidence>
<evidence type="ECO:0000256" key="1">
    <source>
        <dbReference type="SAM" id="Phobius"/>
    </source>
</evidence>
<keyword evidence="1" id="KW-1133">Transmembrane helix</keyword>
<keyword evidence="1" id="KW-0812">Transmembrane</keyword>